<sequence>MITYFELQYKRLNRSLSAFGLNPYLGLLLLGAFFIVFSKLSYTKLLQLWPSYAPYLYALLPLAAVYALGNKSRNNFLKNIFTPKRYLQLRLLENSLIALPFCIFLMCMQQFLPSLVAVAGSLSGIFIQSVSLPTYSIPTPFSKHPFEFAIGFRKTYLLLFVLYTLGVIGMVVGNYNLGLFSLFCLFLLTMNYYSTPEPPFYVWIHSVNAHQFLQIKIKQSILHSLILVSPLALLLMILNPVNAYIVAIILVTGLLYTVTWVLGKYAIYPKEADLPQIIKMALGIFMPPLILILIPHFYFKSLVRLTTYLK</sequence>
<comment type="caution">
    <text evidence="2">The sequence shown here is derived from an EMBL/GenBank/DDBJ whole genome shotgun (WGS) entry which is preliminary data.</text>
</comment>
<proteinExistence type="predicted"/>
<name>A0AAE3U7N6_9BACT</name>
<feature type="transmembrane region" description="Helical" evidence="1">
    <location>
        <begin position="220"/>
        <end position="238"/>
    </location>
</feature>
<gene>
    <name evidence="2" type="ORF">QNI16_05110</name>
</gene>
<feature type="transmembrane region" description="Helical" evidence="1">
    <location>
        <begin position="178"/>
        <end position="194"/>
    </location>
</feature>
<accession>A0AAE3U7N6</accession>
<dbReference type="Proteomes" id="UP001241110">
    <property type="component" value="Unassembled WGS sequence"/>
</dbReference>
<keyword evidence="1" id="KW-0812">Transmembrane</keyword>
<dbReference type="AlphaFoldDB" id="A0AAE3U7N6"/>
<feature type="transmembrane region" description="Helical" evidence="1">
    <location>
        <begin position="21"/>
        <end position="40"/>
    </location>
</feature>
<keyword evidence="1" id="KW-1133">Transmembrane helix</keyword>
<organism evidence="2 3">
    <name type="scientific">Xanthocytophaga flava</name>
    <dbReference type="NCBI Taxonomy" id="3048013"/>
    <lineage>
        <taxon>Bacteria</taxon>
        <taxon>Pseudomonadati</taxon>
        <taxon>Bacteroidota</taxon>
        <taxon>Cytophagia</taxon>
        <taxon>Cytophagales</taxon>
        <taxon>Rhodocytophagaceae</taxon>
        <taxon>Xanthocytophaga</taxon>
    </lineage>
</organism>
<dbReference type="RefSeq" id="WP_313976372.1">
    <property type="nucleotide sequence ID" value="NZ_JASJOS010000002.1"/>
</dbReference>
<evidence type="ECO:0000256" key="1">
    <source>
        <dbReference type="SAM" id="Phobius"/>
    </source>
</evidence>
<reference evidence="2" key="1">
    <citation type="submission" date="2023-05" db="EMBL/GenBank/DDBJ databases">
        <authorList>
            <person name="Zhang X."/>
        </authorList>
    </citation>
    <scope>NUCLEOTIDE SEQUENCE</scope>
    <source>
        <strain evidence="2">YF14B1</strain>
    </source>
</reference>
<feature type="transmembrane region" description="Helical" evidence="1">
    <location>
        <begin position="91"/>
        <end position="111"/>
    </location>
</feature>
<feature type="transmembrane region" description="Helical" evidence="1">
    <location>
        <begin position="156"/>
        <end position="172"/>
    </location>
</feature>
<dbReference type="EMBL" id="JASJOS010000002">
    <property type="protein sequence ID" value="MDJ1479854.1"/>
    <property type="molecule type" value="Genomic_DNA"/>
</dbReference>
<evidence type="ECO:0000313" key="3">
    <source>
        <dbReference type="Proteomes" id="UP001241110"/>
    </source>
</evidence>
<evidence type="ECO:0000313" key="2">
    <source>
        <dbReference type="EMBL" id="MDJ1479854.1"/>
    </source>
</evidence>
<feature type="transmembrane region" description="Helical" evidence="1">
    <location>
        <begin position="244"/>
        <end position="268"/>
    </location>
</feature>
<feature type="transmembrane region" description="Helical" evidence="1">
    <location>
        <begin position="52"/>
        <end position="70"/>
    </location>
</feature>
<keyword evidence="1" id="KW-0472">Membrane</keyword>
<feature type="transmembrane region" description="Helical" evidence="1">
    <location>
        <begin position="280"/>
        <end position="299"/>
    </location>
</feature>
<protein>
    <submittedName>
        <fullName evidence="2">Uncharacterized protein</fullName>
    </submittedName>
</protein>